<keyword evidence="2" id="KW-1185">Reference proteome</keyword>
<comment type="caution">
    <text evidence="1">The sequence shown here is derived from an EMBL/GenBank/DDBJ whole genome shotgun (WGS) entry which is preliminary data.</text>
</comment>
<accession>A0AAP0BZX9</accession>
<evidence type="ECO:0000313" key="2">
    <source>
        <dbReference type="Proteomes" id="UP001418222"/>
    </source>
</evidence>
<dbReference type="PANTHER" id="PTHR31189:SF13">
    <property type="entry name" value="CUPINCIN"/>
    <property type="match status" value="1"/>
</dbReference>
<evidence type="ECO:0000313" key="1">
    <source>
        <dbReference type="EMBL" id="KAK8956667.1"/>
    </source>
</evidence>
<name>A0AAP0BZX9_9ASPA</name>
<evidence type="ECO:0008006" key="3">
    <source>
        <dbReference type="Google" id="ProtNLM"/>
    </source>
</evidence>
<protein>
    <recommendedName>
        <fullName evidence="3">Copia protein</fullName>
    </recommendedName>
</protein>
<proteinExistence type="predicted"/>
<organism evidence="1 2">
    <name type="scientific">Platanthera zijinensis</name>
    <dbReference type="NCBI Taxonomy" id="2320716"/>
    <lineage>
        <taxon>Eukaryota</taxon>
        <taxon>Viridiplantae</taxon>
        <taxon>Streptophyta</taxon>
        <taxon>Embryophyta</taxon>
        <taxon>Tracheophyta</taxon>
        <taxon>Spermatophyta</taxon>
        <taxon>Magnoliopsida</taxon>
        <taxon>Liliopsida</taxon>
        <taxon>Asparagales</taxon>
        <taxon>Orchidaceae</taxon>
        <taxon>Orchidoideae</taxon>
        <taxon>Orchideae</taxon>
        <taxon>Orchidinae</taxon>
        <taxon>Platanthera</taxon>
    </lineage>
</organism>
<sequence length="171" mass="19255">MTIFVDNISVIQLAKNPVLHGRSKHIETRYHFLREQVELKTVGVVYCPIGEQVADIFTKALKVETFLKLKGKLGMCCQTRRDELQRFFAQQKKEGIIKASEEKIRAIAQHAGKWEGGPRPFSSSTKPFNLLGKRPCYQNSRGELHAADSSDYEQLKDLNAKVAHANISGVS</sequence>
<dbReference type="InterPro" id="IPR050253">
    <property type="entry name" value="Seed_Storage-Functional"/>
</dbReference>
<dbReference type="AlphaFoldDB" id="A0AAP0BZX9"/>
<dbReference type="Gene3D" id="2.60.120.1450">
    <property type="match status" value="1"/>
</dbReference>
<reference evidence="1 2" key="1">
    <citation type="journal article" date="2022" name="Nat. Plants">
        <title>Genomes of leafy and leafless Platanthera orchids illuminate the evolution of mycoheterotrophy.</title>
        <authorList>
            <person name="Li M.H."/>
            <person name="Liu K.W."/>
            <person name="Li Z."/>
            <person name="Lu H.C."/>
            <person name="Ye Q.L."/>
            <person name="Zhang D."/>
            <person name="Wang J.Y."/>
            <person name="Li Y.F."/>
            <person name="Zhong Z.M."/>
            <person name="Liu X."/>
            <person name="Yu X."/>
            <person name="Liu D.K."/>
            <person name="Tu X.D."/>
            <person name="Liu B."/>
            <person name="Hao Y."/>
            <person name="Liao X.Y."/>
            <person name="Jiang Y.T."/>
            <person name="Sun W.H."/>
            <person name="Chen J."/>
            <person name="Chen Y.Q."/>
            <person name="Ai Y."/>
            <person name="Zhai J.W."/>
            <person name="Wu S.S."/>
            <person name="Zhou Z."/>
            <person name="Hsiao Y.Y."/>
            <person name="Wu W.L."/>
            <person name="Chen Y.Y."/>
            <person name="Lin Y.F."/>
            <person name="Hsu J.L."/>
            <person name="Li C.Y."/>
            <person name="Wang Z.W."/>
            <person name="Zhao X."/>
            <person name="Zhong W.Y."/>
            <person name="Ma X.K."/>
            <person name="Ma L."/>
            <person name="Huang J."/>
            <person name="Chen G.Z."/>
            <person name="Huang M.Z."/>
            <person name="Huang L."/>
            <person name="Peng D.H."/>
            <person name="Luo Y.B."/>
            <person name="Zou S.Q."/>
            <person name="Chen S.P."/>
            <person name="Lan S."/>
            <person name="Tsai W.C."/>
            <person name="Van de Peer Y."/>
            <person name="Liu Z.J."/>
        </authorList>
    </citation>
    <scope>NUCLEOTIDE SEQUENCE [LARGE SCALE GENOMIC DNA]</scope>
    <source>
        <strain evidence="1">Lor287</strain>
    </source>
</reference>
<dbReference type="CDD" id="cd09272">
    <property type="entry name" value="RNase_HI_RT_Ty1"/>
    <property type="match status" value="1"/>
</dbReference>
<gene>
    <name evidence="1" type="ORF">KSP39_PZI000513</name>
</gene>
<dbReference type="EMBL" id="JBBWWQ010000001">
    <property type="protein sequence ID" value="KAK8956667.1"/>
    <property type="molecule type" value="Genomic_DNA"/>
</dbReference>
<dbReference type="Proteomes" id="UP001418222">
    <property type="component" value="Unassembled WGS sequence"/>
</dbReference>
<dbReference type="PANTHER" id="PTHR31189">
    <property type="entry name" value="OS03G0336100 PROTEIN-RELATED"/>
    <property type="match status" value="1"/>
</dbReference>